<dbReference type="OrthoDB" id="262898at2759"/>
<dbReference type="EMBL" id="LJSK01000933">
    <property type="protein sequence ID" value="KPI82473.1"/>
    <property type="molecule type" value="Genomic_DNA"/>
</dbReference>
<comment type="caution">
    <text evidence="1">The sequence shown here is derived from an EMBL/GenBank/DDBJ whole genome shotgun (WGS) entry which is preliminary data.</text>
</comment>
<keyword evidence="1" id="KW-0808">Transferase</keyword>
<evidence type="ECO:0000313" key="1">
    <source>
        <dbReference type="EMBL" id="KPI82473.1"/>
    </source>
</evidence>
<gene>
    <name evidence="1" type="ORF">ABL78_8517</name>
</gene>
<keyword evidence="2" id="KW-1185">Reference proteome</keyword>
<proteinExistence type="predicted"/>
<evidence type="ECO:0000313" key="2">
    <source>
        <dbReference type="Proteomes" id="UP000038009"/>
    </source>
</evidence>
<protein>
    <submittedName>
        <fullName evidence="1">Phosphoglycan beta 13 galactosyltransferase 7 (SCG7)</fullName>
    </submittedName>
</protein>
<dbReference type="AlphaFoldDB" id="A0A0N1HZ23"/>
<organism evidence="1 2">
    <name type="scientific">Leptomonas seymouri</name>
    <dbReference type="NCBI Taxonomy" id="5684"/>
    <lineage>
        <taxon>Eukaryota</taxon>
        <taxon>Discoba</taxon>
        <taxon>Euglenozoa</taxon>
        <taxon>Kinetoplastea</taxon>
        <taxon>Metakinetoplastina</taxon>
        <taxon>Trypanosomatida</taxon>
        <taxon>Trypanosomatidae</taxon>
        <taxon>Leishmaniinae</taxon>
        <taxon>Leptomonas</taxon>
    </lineage>
</organism>
<sequence length="355" mass="38330">MRRTQLPSWTLHVVEAECAECLDSATHAAAVKRQFGGAGAAALPNPVVFATPSAPLGLAGPMLFAMASVTDDVAVGRELARWSWVPRSYAMRRQFAGASPVGLKGGTSPYLVVLGIPSTDQPVRSSLRDAQRDTWMSYTDIARSGNDFRGALLPLYIFAAAERELSHGVTDVSPLLPTVAEYKAASAALLRRDDSAAGASGRWERRVRLVDGVGSVGAGDARLADSPCARIVEPPAVRSARYTDLNASWLSQLATVLSLPVRPAAVAPAAFICHASTALWQEALAHRNVLWVDMMTDRRPTSKKKLGESGNWGLPVEVGMTQKLILWLEYAYHAFPDVPYIMKGDDDTYLKVPQF</sequence>
<dbReference type="GO" id="GO:0016757">
    <property type="term" value="F:glycosyltransferase activity"/>
    <property type="evidence" value="ECO:0007669"/>
    <property type="project" value="UniProtKB-KW"/>
</dbReference>
<reference evidence="1 2" key="1">
    <citation type="journal article" date="2015" name="PLoS Pathog.">
        <title>Leptomonas seymouri: Adaptations to the Dixenous Life Cycle Analyzed by Genome Sequencing, Transcriptome Profiling and Co-infection with Leishmania donovani.</title>
        <authorList>
            <person name="Kraeva N."/>
            <person name="Butenko A."/>
            <person name="Hlavacova J."/>
            <person name="Kostygov A."/>
            <person name="Myskova J."/>
            <person name="Grybchuk D."/>
            <person name="Lestinova T."/>
            <person name="Votypka J."/>
            <person name="Volf P."/>
            <person name="Opperdoes F."/>
            <person name="Flegontov P."/>
            <person name="Lukes J."/>
            <person name="Yurchenko V."/>
        </authorList>
    </citation>
    <scope>NUCLEOTIDE SEQUENCE [LARGE SCALE GENOMIC DNA]</scope>
    <source>
        <strain evidence="1 2">ATCC 30220</strain>
    </source>
</reference>
<name>A0A0N1HZ23_LEPSE</name>
<dbReference type="VEuPathDB" id="TriTrypDB:Lsey_0936_0010"/>
<feature type="non-terminal residue" evidence="1">
    <location>
        <position position="355"/>
    </location>
</feature>
<accession>A0A0N1HZ23</accession>
<dbReference type="Proteomes" id="UP000038009">
    <property type="component" value="Unassembled WGS sequence"/>
</dbReference>
<keyword evidence="1" id="KW-0328">Glycosyltransferase</keyword>